<name>X0ZHH7_9ZZZZ</name>
<evidence type="ECO:0000313" key="1">
    <source>
        <dbReference type="EMBL" id="GAG59818.1"/>
    </source>
</evidence>
<reference evidence="1" key="1">
    <citation type="journal article" date="2014" name="Front. Microbiol.">
        <title>High frequency of phylogenetically diverse reductive dehalogenase-homologous genes in deep subseafloor sedimentary metagenomes.</title>
        <authorList>
            <person name="Kawai M."/>
            <person name="Futagami T."/>
            <person name="Toyoda A."/>
            <person name="Takaki Y."/>
            <person name="Nishi S."/>
            <person name="Hori S."/>
            <person name="Arai W."/>
            <person name="Tsubouchi T."/>
            <person name="Morono Y."/>
            <person name="Uchiyama I."/>
            <person name="Ito T."/>
            <person name="Fujiyama A."/>
            <person name="Inagaki F."/>
            <person name="Takami H."/>
        </authorList>
    </citation>
    <scope>NUCLEOTIDE SEQUENCE</scope>
    <source>
        <strain evidence="1">Expedition CK06-06</strain>
    </source>
</reference>
<sequence>MLDKKATELTKAIFDSLDIFIYESQKATIHAVILNSLKFAYLQGRKYQIDKVNFWNSSSGSLKFRSE</sequence>
<protein>
    <submittedName>
        <fullName evidence="1">Uncharacterized protein</fullName>
    </submittedName>
</protein>
<organism evidence="1">
    <name type="scientific">marine sediment metagenome</name>
    <dbReference type="NCBI Taxonomy" id="412755"/>
    <lineage>
        <taxon>unclassified sequences</taxon>
        <taxon>metagenomes</taxon>
        <taxon>ecological metagenomes</taxon>
    </lineage>
</organism>
<dbReference type="EMBL" id="BART01000977">
    <property type="protein sequence ID" value="GAG59818.1"/>
    <property type="molecule type" value="Genomic_DNA"/>
</dbReference>
<dbReference type="AlphaFoldDB" id="X0ZHH7"/>
<accession>X0ZHH7</accession>
<gene>
    <name evidence="1" type="ORF">S01H4_03841</name>
</gene>
<comment type="caution">
    <text evidence="1">The sequence shown here is derived from an EMBL/GenBank/DDBJ whole genome shotgun (WGS) entry which is preliminary data.</text>
</comment>
<proteinExistence type="predicted"/>